<evidence type="ECO:0000256" key="10">
    <source>
        <dbReference type="ARBA" id="ARBA00023237"/>
    </source>
</evidence>
<keyword evidence="8 11" id="KW-0798">TonB box</keyword>
<keyword evidence="3" id="KW-1134">Transmembrane beta strand</keyword>
<evidence type="ECO:0000256" key="2">
    <source>
        <dbReference type="ARBA" id="ARBA00022448"/>
    </source>
</evidence>
<dbReference type="Gene3D" id="3.55.50.30">
    <property type="match status" value="1"/>
</dbReference>
<keyword evidence="14" id="KW-0675">Receptor</keyword>
<dbReference type="SUPFAM" id="SSF56935">
    <property type="entry name" value="Porins"/>
    <property type="match status" value="1"/>
</dbReference>
<keyword evidence="4" id="KW-0410">Iron transport</keyword>
<keyword evidence="12" id="KW-0732">Signal</keyword>
<dbReference type="GO" id="GO:0009279">
    <property type="term" value="C:cell outer membrane"/>
    <property type="evidence" value="ECO:0007669"/>
    <property type="project" value="UniProtKB-SubCell"/>
</dbReference>
<feature type="chain" id="PRO_5020413978" evidence="12">
    <location>
        <begin position="24"/>
        <end position="778"/>
    </location>
</feature>
<keyword evidence="9 11" id="KW-0472">Membrane</keyword>
<accession>A0A4Q6Y089</accession>
<dbReference type="GO" id="GO:0006826">
    <property type="term" value="P:iron ion transport"/>
    <property type="evidence" value="ECO:0007669"/>
    <property type="project" value="UniProtKB-KW"/>
</dbReference>
<keyword evidence="6" id="KW-0408">Iron</keyword>
<evidence type="ECO:0000256" key="6">
    <source>
        <dbReference type="ARBA" id="ARBA00023004"/>
    </source>
</evidence>
<evidence type="ECO:0000256" key="11">
    <source>
        <dbReference type="RuleBase" id="RU003357"/>
    </source>
</evidence>
<dbReference type="Pfam" id="PF00593">
    <property type="entry name" value="TonB_dep_Rec_b-barrel"/>
    <property type="match status" value="1"/>
</dbReference>
<keyword evidence="5" id="KW-0812">Transmembrane</keyword>
<evidence type="ECO:0000313" key="15">
    <source>
        <dbReference type="Proteomes" id="UP000292085"/>
    </source>
</evidence>
<comment type="caution">
    <text evidence="14">The sequence shown here is derived from an EMBL/GenBank/DDBJ whole genome shotgun (WGS) entry which is preliminary data.</text>
</comment>
<evidence type="ECO:0000256" key="8">
    <source>
        <dbReference type="ARBA" id="ARBA00023077"/>
    </source>
</evidence>
<dbReference type="AlphaFoldDB" id="A0A4Q6Y089"/>
<keyword evidence="7" id="KW-0406">Ion transport</keyword>
<evidence type="ECO:0000259" key="13">
    <source>
        <dbReference type="SMART" id="SM00965"/>
    </source>
</evidence>
<keyword evidence="10" id="KW-0998">Cell outer membrane</keyword>
<dbReference type="OrthoDB" id="9760333at2"/>
<feature type="domain" description="Secretin/TonB short N-terminal" evidence="13">
    <location>
        <begin position="55"/>
        <end position="105"/>
    </location>
</feature>
<evidence type="ECO:0000256" key="1">
    <source>
        <dbReference type="ARBA" id="ARBA00004571"/>
    </source>
</evidence>
<dbReference type="PANTHER" id="PTHR32552">
    <property type="entry name" value="FERRICHROME IRON RECEPTOR-RELATED"/>
    <property type="match status" value="1"/>
</dbReference>
<feature type="signal peptide" evidence="12">
    <location>
        <begin position="1"/>
        <end position="23"/>
    </location>
</feature>
<evidence type="ECO:0000256" key="3">
    <source>
        <dbReference type="ARBA" id="ARBA00022452"/>
    </source>
</evidence>
<dbReference type="InterPro" id="IPR036942">
    <property type="entry name" value="Beta-barrel_TonB_sf"/>
</dbReference>
<dbReference type="InterPro" id="IPR039426">
    <property type="entry name" value="TonB-dep_rcpt-like"/>
</dbReference>
<proteinExistence type="inferred from homology"/>
<gene>
    <name evidence="14" type="ORF">EWE75_18185</name>
</gene>
<comment type="subcellular location">
    <subcellularLocation>
        <location evidence="1">Cell outer membrane</location>
        <topology evidence="1">Multi-pass membrane protein</topology>
    </subcellularLocation>
</comment>
<dbReference type="InterPro" id="IPR011662">
    <property type="entry name" value="Secretin/TonB_short_N"/>
</dbReference>
<dbReference type="PANTHER" id="PTHR32552:SF81">
    <property type="entry name" value="TONB-DEPENDENT OUTER MEMBRANE RECEPTOR"/>
    <property type="match status" value="1"/>
</dbReference>
<dbReference type="Proteomes" id="UP000292085">
    <property type="component" value="Unassembled WGS sequence"/>
</dbReference>
<evidence type="ECO:0000256" key="5">
    <source>
        <dbReference type="ARBA" id="ARBA00022692"/>
    </source>
</evidence>
<dbReference type="InterPro" id="IPR012910">
    <property type="entry name" value="Plug_dom"/>
</dbReference>
<evidence type="ECO:0000256" key="9">
    <source>
        <dbReference type="ARBA" id="ARBA00023136"/>
    </source>
</evidence>
<dbReference type="Gene3D" id="2.40.170.20">
    <property type="entry name" value="TonB-dependent receptor, beta-barrel domain"/>
    <property type="match status" value="1"/>
</dbReference>
<evidence type="ECO:0000256" key="7">
    <source>
        <dbReference type="ARBA" id="ARBA00023065"/>
    </source>
</evidence>
<dbReference type="SMART" id="SM00965">
    <property type="entry name" value="STN"/>
    <property type="match status" value="1"/>
</dbReference>
<protein>
    <submittedName>
        <fullName evidence="14">TonB-dependent receptor</fullName>
    </submittedName>
</protein>
<sequence>MARPKATRSVLATALAVSGMVCAHGAAAREARYRVTVARGDLATALETLGAQTGMSFGWDGALPRTSAAAVTGQMTARAALDRLLRDTGLHAVRAGPTTFRLVQTGPGGAPRTDIPETMPDVIVTARKQPEALSTVAAPVATWVPGADAAPSRNDTHGVAASVEGMVVTHAGTGHDRAFMRGIADSPFNGFSQATVSVQLNDARITYDAAEPGLSLIDVARVEVLKGPQGPLYGTGSLGGVYRIVTNPPVLGSVAGSAGAAFTAIQHGGIGASSEATFNLPVIDDRAAIRLVGYASVMPGWVNVAGGARGTNRSETYGGRVSVRIVPVSGWMIDVVATQQSTGARDSAYVDLNADDLTRHVAFLEPRDGRVRVVEGKVAGQIGAAQLVLVTGYTRQDQSETYDASASAVPLGLPRGSVASYQDTRAYSVFDQEVRLSAPPGQIFNWVVGASYLSATTAADGELAQPGRPVRPIFALSRQATEIALFADTSFPLFDRLRASVGARAFRATTEDSRRERRKLQADAKATLGLTPSASLAYSFARNQLVFLRFGSAFRSGGLDSTNTVTGRYAADKVRTLELGGRLRVGDRLSVEADLFRSAWTHLQSDYLEANGLTATHNVGDAVIPGGELAVEWRPRSVWHIKGGVTWQRPRLDRAMDGKHLIKDARLPVVPDLSARLEIRRDITAGAWRISPYAAANYIGASRLSFDAGLDRHMPGYGLARAGVAAVSDAVTVRLDIDNLFDARADTFAFGNPFSVRTTPQFTPARPRAITLSVSHHF</sequence>
<keyword evidence="15" id="KW-1185">Reference proteome</keyword>
<evidence type="ECO:0000256" key="12">
    <source>
        <dbReference type="SAM" id="SignalP"/>
    </source>
</evidence>
<evidence type="ECO:0000313" key="14">
    <source>
        <dbReference type="EMBL" id="RZF63034.1"/>
    </source>
</evidence>
<reference evidence="14 15" key="1">
    <citation type="submission" date="2019-02" db="EMBL/GenBank/DDBJ databases">
        <authorList>
            <person name="Li Y."/>
        </authorList>
    </citation>
    <scope>NUCLEOTIDE SEQUENCE [LARGE SCALE GENOMIC DNA]</scope>
    <source>
        <strain evidence="14 15">3-7</strain>
    </source>
</reference>
<comment type="similarity">
    <text evidence="11">Belongs to the TonB-dependent receptor family.</text>
</comment>
<evidence type="ECO:0000256" key="4">
    <source>
        <dbReference type="ARBA" id="ARBA00022496"/>
    </source>
</evidence>
<dbReference type="EMBL" id="SGIS01000033">
    <property type="protein sequence ID" value="RZF63034.1"/>
    <property type="molecule type" value="Genomic_DNA"/>
</dbReference>
<name>A0A4Q6Y089_9SPHN</name>
<keyword evidence="2" id="KW-0813">Transport</keyword>
<dbReference type="InterPro" id="IPR000531">
    <property type="entry name" value="Beta-barrel_TonB"/>
</dbReference>
<organism evidence="14 15">
    <name type="scientific">Sphingomonas populi</name>
    <dbReference type="NCBI Taxonomy" id="2484750"/>
    <lineage>
        <taxon>Bacteria</taxon>
        <taxon>Pseudomonadati</taxon>
        <taxon>Pseudomonadota</taxon>
        <taxon>Alphaproteobacteria</taxon>
        <taxon>Sphingomonadales</taxon>
        <taxon>Sphingomonadaceae</taxon>
        <taxon>Sphingomonas</taxon>
    </lineage>
</organism>
<dbReference type="Pfam" id="PF07715">
    <property type="entry name" value="Plug"/>
    <property type="match status" value="1"/>
</dbReference>